<protein>
    <submittedName>
        <fullName evidence="2">Uncharacterized protein</fullName>
    </submittedName>
</protein>
<gene>
    <name evidence="2" type="ORF">GAK29_02498</name>
</gene>
<organism evidence="2 3">
    <name type="scientific">Acinetobacter bereziniae</name>
    <name type="common">Acinetobacter genomosp. 10</name>
    <dbReference type="NCBI Taxonomy" id="106648"/>
    <lineage>
        <taxon>Bacteria</taxon>
        <taxon>Pseudomonadati</taxon>
        <taxon>Pseudomonadota</taxon>
        <taxon>Gammaproteobacteria</taxon>
        <taxon>Moraxellales</taxon>
        <taxon>Moraxellaceae</taxon>
        <taxon>Acinetobacter</taxon>
    </lineage>
</organism>
<evidence type="ECO:0000313" key="3">
    <source>
        <dbReference type="Proteomes" id="UP000490535"/>
    </source>
</evidence>
<comment type="caution">
    <text evidence="2">The sequence shown here is derived from an EMBL/GenBank/DDBJ whole genome shotgun (WGS) entry which is preliminary data.</text>
</comment>
<name>A0A833PFL9_ACIBZ</name>
<sequence>MTLLSSGRLSLVILVSCFSAQSFAVKPTDQVVINSITNLNDSQATPAKAILINRTQEIHLLSGELAYLSGVTFENAGRNFWGGYILTRPKLKQSRILEFGGQANDFKLYTVQYHAKPIQLVAIESAASGQGEVSQTTDLLYFDGWKAKIIATAESSSDPGRFSEKLGEEDCKTGEEIVSSLKILPSRNEVIKTIQSSNACKNAKVTTQTETIKIVL</sequence>
<evidence type="ECO:0000256" key="1">
    <source>
        <dbReference type="SAM" id="SignalP"/>
    </source>
</evidence>
<reference evidence="3" key="1">
    <citation type="journal article" date="2020" name="MBio">
        <title>Horizontal gene transfer to a defensive symbiont with a reduced genome amongst a multipartite beetle microbiome.</title>
        <authorList>
            <person name="Waterworth S.C."/>
            <person name="Florez L.V."/>
            <person name="Rees E.R."/>
            <person name="Hertweck C."/>
            <person name="Kaltenpoth M."/>
            <person name="Kwan J.C."/>
        </authorList>
    </citation>
    <scope>NUCLEOTIDE SEQUENCE [LARGE SCALE GENOMIC DNA]</scope>
</reference>
<dbReference type="AlphaFoldDB" id="A0A833PFL9"/>
<accession>A0A833PFL9</accession>
<dbReference type="Proteomes" id="UP000490535">
    <property type="component" value="Unassembled WGS sequence"/>
</dbReference>
<dbReference type="EMBL" id="WNDP01000058">
    <property type="protein sequence ID" value="KAF1024572.1"/>
    <property type="molecule type" value="Genomic_DNA"/>
</dbReference>
<keyword evidence="1" id="KW-0732">Signal</keyword>
<evidence type="ECO:0000313" key="2">
    <source>
        <dbReference type="EMBL" id="KAF1024572.1"/>
    </source>
</evidence>
<proteinExistence type="predicted"/>
<feature type="chain" id="PRO_5032803940" evidence="1">
    <location>
        <begin position="25"/>
        <end position="216"/>
    </location>
</feature>
<feature type="signal peptide" evidence="1">
    <location>
        <begin position="1"/>
        <end position="24"/>
    </location>
</feature>